<dbReference type="Gene3D" id="3.40.190.10">
    <property type="entry name" value="Periplasmic binding protein-like II"/>
    <property type="match status" value="2"/>
</dbReference>
<evidence type="ECO:0000256" key="4">
    <source>
        <dbReference type="ARBA" id="ARBA00022729"/>
    </source>
</evidence>
<reference evidence="9 10" key="1">
    <citation type="submission" date="2018-10" db="EMBL/GenBank/DDBJ databases">
        <title>Pseudomonas zhaodongensis NEAU-ST5-21(T) genome.</title>
        <authorList>
            <person name="Peng J."/>
            <person name="Liu Z.-P."/>
        </authorList>
    </citation>
    <scope>NUCLEOTIDE SEQUENCE [LARGE SCALE GENOMIC DNA]</scope>
    <source>
        <strain evidence="9 10">NEAU-ST5-21</strain>
    </source>
</reference>
<dbReference type="GO" id="GO:1901359">
    <property type="term" value="F:tungstate binding"/>
    <property type="evidence" value="ECO:0007669"/>
    <property type="project" value="UniProtKB-ARBA"/>
</dbReference>
<name>A0A3M2HJB0_9GAMM</name>
<comment type="caution">
    <text evidence="9">The sequence shown here is derived from an EMBL/GenBank/DDBJ whole genome shotgun (WGS) entry which is preliminary data.</text>
</comment>
<comment type="similarity">
    <text evidence="1">Belongs to the bacterial solute-binding protein ModA family.</text>
</comment>
<feature type="binding site" evidence="7">
    <location>
        <position position="166"/>
    </location>
    <ligand>
        <name>molybdate</name>
        <dbReference type="ChEBI" id="CHEBI:36264"/>
    </ligand>
</feature>
<gene>
    <name evidence="9" type="primary">modA</name>
    <name evidence="9" type="ORF">EA797_09675</name>
</gene>
<dbReference type="GO" id="GO:0030973">
    <property type="term" value="F:molybdate ion binding"/>
    <property type="evidence" value="ECO:0007669"/>
    <property type="project" value="InterPro"/>
</dbReference>
<dbReference type="InterPro" id="IPR044084">
    <property type="entry name" value="AvModA-like_subst-bd"/>
</dbReference>
<dbReference type="Proteomes" id="UP000269774">
    <property type="component" value="Unassembled WGS sequence"/>
</dbReference>
<keyword evidence="2 7" id="KW-0500">Molybdenum</keyword>
<evidence type="ECO:0000313" key="10">
    <source>
        <dbReference type="Proteomes" id="UP000269774"/>
    </source>
</evidence>
<dbReference type="EMBL" id="RFFM01000002">
    <property type="protein sequence ID" value="RMH89806.1"/>
    <property type="molecule type" value="Genomic_DNA"/>
</dbReference>
<evidence type="ECO:0000313" key="9">
    <source>
        <dbReference type="EMBL" id="RMH89806.1"/>
    </source>
</evidence>
<dbReference type="AlphaFoldDB" id="A0A3M2HJB0"/>
<dbReference type="PANTHER" id="PTHR30632:SF14">
    <property type="entry name" value="TUNGSTATE_MOLYBDATE_CHROMATE-BINDING PROTEIN MODA"/>
    <property type="match status" value="1"/>
</dbReference>
<dbReference type="SUPFAM" id="SSF53850">
    <property type="entry name" value="Periplasmic binding protein-like II"/>
    <property type="match status" value="1"/>
</dbReference>
<keyword evidence="4 8" id="KW-0732">Signal</keyword>
<comment type="subunit">
    <text evidence="6">The complex is composed of two ATP-binding proteins (ModC), two transmembrane proteins (ModB) and a solute-binding protein (ModA).</text>
</comment>
<dbReference type="RefSeq" id="WP_122165000.1">
    <property type="nucleotide sequence ID" value="NZ_JAMOIB010000005.1"/>
</dbReference>
<dbReference type="FunFam" id="3.40.190.10:FF:000035">
    <property type="entry name" value="Molybdate ABC transporter substrate-binding protein"/>
    <property type="match status" value="1"/>
</dbReference>
<evidence type="ECO:0000256" key="1">
    <source>
        <dbReference type="ARBA" id="ARBA00009175"/>
    </source>
</evidence>
<dbReference type="GO" id="GO:0046872">
    <property type="term" value="F:metal ion binding"/>
    <property type="evidence" value="ECO:0007669"/>
    <property type="project" value="UniProtKB-KW"/>
</dbReference>
<sequence length="254" mass="27229">MRPLRLLIISLLISLPIASHAETLRVAVAANFAAPMQEIASRFEQNSGHRLLLSLGSTGKLYAQIRNGAPFDVLLAADDKVPAMLEQDGEGVRDTRFTYAIGTLVLWSAREGYVDDQGAVLGQQSFKHLALANPKTAPYGAAAQATLKRLGLEETLREKLVQGENIAQTHQFVASGNAELGFVALSQVVDGEGKIGGGSAWVVPAELHSPIRQDAVLLSHAEDSEAARDLLAYLKSEDALSIIAAYGYNRSQAR</sequence>
<keyword evidence="10" id="KW-1185">Reference proteome</keyword>
<dbReference type="OrthoDB" id="9785015at2"/>
<dbReference type="NCBIfam" id="TIGR01256">
    <property type="entry name" value="modA"/>
    <property type="match status" value="1"/>
</dbReference>
<dbReference type="InterPro" id="IPR005950">
    <property type="entry name" value="ModA"/>
</dbReference>
<feature type="binding site" evidence="7">
    <location>
        <position position="58"/>
    </location>
    <ligand>
        <name>molybdate</name>
        <dbReference type="ChEBI" id="CHEBI:36264"/>
    </ligand>
</feature>
<keyword evidence="5" id="KW-0826">Tungsten</keyword>
<feature type="signal peptide" evidence="8">
    <location>
        <begin position="1"/>
        <end position="21"/>
    </location>
</feature>
<accession>A0A3M2HJB0</accession>
<dbReference type="PANTHER" id="PTHR30632">
    <property type="entry name" value="MOLYBDATE-BINDING PERIPLASMIC PROTEIN"/>
    <property type="match status" value="1"/>
</dbReference>
<evidence type="ECO:0000256" key="6">
    <source>
        <dbReference type="ARBA" id="ARBA00062515"/>
    </source>
</evidence>
<proteinExistence type="inferred from homology"/>
<evidence type="ECO:0000256" key="5">
    <source>
        <dbReference type="ARBA" id="ARBA00023245"/>
    </source>
</evidence>
<evidence type="ECO:0000256" key="2">
    <source>
        <dbReference type="ARBA" id="ARBA00022505"/>
    </source>
</evidence>
<dbReference type="GO" id="GO:0015689">
    <property type="term" value="P:molybdate ion transport"/>
    <property type="evidence" value="ECO:0007669"/>
    <property type="project" value="InterPro"/>
</dbReference>
<evidence type="ECO:0000256" key="7">
    <source>
        <dbReference type="PIRSR" id="PIRSR004846-1"/>
    </source>
</evidence>
<organism evidence="9 10">
    <name type="scientific">Stutzerimonas zhaodongensis</name>
    <dbReference type="NCBI Taxonomy" id="1176257"/>
    <lineage>
        <taxon>Bacteria</taxon>
        <taxon>Pseudomonadati</taxon>
        <taxon>Pseudomonadota</taxon>
        <taxon>Gammaproteobacteria</taxon>
        <taxon>Pseudomonadales</taxon>
        <taxon>Pseudomonadaceae</taxon>
        <taxon>Stutzerimonas</taxon>
    </lineage>
</organism>
<dbReference type="InterPro" id="IPR050682">
    <property type="entry name" value="ModA/WtpA"/>
</dbReference>
<protein>
    <submittedName>
        <fullName evidence="9">Molybdate ABC transporter substrate-binding protein</fullName>
    </submittedName>
</protein>
<dbReference type="Pfam" id="PF13531">
    <property type="entry name" value="SBP_bac_11"/>
    <property type="match status" value="1"/>
</dbReference>
<dbReference type="PIRSF" id="PIRSF004846">
    <property type="entry name" value="ModA"/>
    <property type="match status" value="1"/>
</dbReference>
<feature type="chain" id="PRO_5018092496" evidence="8">
    <location>
        <begin position="22"/>
        <end position="254"/>
    </location>
</feature>
<evidence type="ECO:0000256" key="3">
    <source>
        <dbReference type="ARBA" id="ARBA00022723"/>
    </source>
</evidence>
<evidence type="ECO:0000256" key="8">
    <source>
        <dbReference type="SAM" id="SignalP"/>
    </source>
</evidence>
<keyword evidence="3 7" id="KW-0479">Metal-binding</keyword>
<dbReference type="CDD" id="cd13539">
    <property type="entry name" value="PBP2_AvModA"/>
    <property type="match status" value="1"/>
</dbReference>